<evidence type="ECO:0000256" key="1">
    <source>
        <dbReference type="ARBA" id="ARBA00004196"/>
    </source>
</evidence>
<dbReference type="PANTHER" id="PTHR42852">
    <property type="entry name" value="THIOL:DISULFIDE INTERCHANGE PROTEIN DSBE"/>
    <property type="match status" value="1"/>
</dbReference>
<dbReference type="SUPFAM" id="SSF52833">
    <property type="entry name" value="Thioredoxin-like"/>
    <property type="match status" value="1"/>
</dbReference>
<dbReference type="PANTHER" id="PTHR42852:SF6">
    <property type="entry name" value="THIOL:DISULFIDE INTERCHANGE PROTEIN DSBE"/>
    <property type="match status" value="1"/>
</dbReference>
<evidence type="ECO:0000256" key="4">
    <source>
        <dbReference type="ARBA" id="ARBA00023284"/>
    </source>
</evidence>
<proteinExistence type="predicted"/>
<evidence type="ECO:0000313" key="8">
    <source>
        <dbReference type="Proteomes" id="UP000321578"/>
    </source>
</evidence>
<dbReference type="InterPro" id="IPR036249">
    <property type="entry name" value="Thioredoxin-like_sf"/>
</dbReference>
<keyword evidence="3" id="KW-1015">Disulfide bond</keyword>
<dbReference type="PROSITE" id="PS51352">
    <property type="entry name" value="THIOREDOXIN_2"/>
    <property type="match status" value="1"/>
</dbReference>
<evidence type="ECO:0000256" key="5">
    <source>
        <dbReference type="SAM" id="Coils"/>
    </source>
</evidence>
<evidence type="ECO:0000256" key="2">
    <source>
        <dbReference type="ARBA" id="ARBA00022748"/>
    </source>
</evidence>
<dbReference type="Pfam" id="PF00578">
    <property type="entry name" value="AhpC-TSA"/>
    <property type="match status" value="1"/>
</dbReference>
<reference evidence="7 8" key="1">
    <citation type="submission" date="2019-08" db="EMBL/GenBank/DDBJ databases">
        <title>Genomes of Subsaximicrobium wynnwilliamsii strains.</title>
        <authorList>
            <person name="Bowman J.P."/>
        </authorList>
    </citation>
    <scope>NUCLEOTIDE SEQUENCE [LARGE SCALE GENOMIC DNA]</scope>
    <source>
        <strain evidence="7 8">2-80-2</strain>
    </source>
</reference>
<evidence type="ECO:0000259" key="6">
    <source>
        <dbReference type="PROSITE" id="PS51352"/>
    </source>
</evidence>
<dbReference type="InterPro" id="IPR013766">
    <property type="entry name" value="Thioredoxin_domain"/>
</dbReference>
<comment type="caution">
    <text evidence="7">The sequence shown here is derived from an EMBL/GenBank/DDBJ whole genome shotgun (WGS) entry which is preliminary data.</text>
</comment>
<dbReference type="CDD" id="cd02966">
    <property type="entry name" value="TlpA_like_family"/>
    <property type="match status" value="1"/>
</dbReference>
<dbReference type="GO" id="GO:0016209">
    <property type="term" value="F:antioxidant activity"/>
    <property type="evidence" value="ECO:0007669"/>
    <property type="project" value="InterPro"/>
</dbReference>
<accession>A0A5C6ZRV9</accession>
<dbReference type="InterPro" id="IPR050553">
    <property type="entry name" value="Thioredoxin_ResA/DsbE_sf"/>
</dbReference>
<comment type="subcellular location">
    <subcellularLocation>
        <location evidence="1">Cell envelope</location>
    </subcellularLocation>
</comment>
<dbReference type="OrthoDB" id="1098640at2"/>
<keyword evidence="4" id="KW-0676">Redox-active center</keyword>
<keyword evidence="5" id="KW-0175">Coiled coil</keyword>
<feature type="coiled-coil region" evidence="5">
    <location>
        <begin position="138"/>
        <end position="165"/>
    </location>
</feature>
<dbReference type="Gene3D" id="3.40.30.10">
    <property type="entry name" value="Glutaredoxin"/>
    <property type="match status" value="1"/>
</dbReference>
<dbReference type="GO" id="GO:0030313">
    <property type="term" value="C:cell envelope"/>
    <property type="evidence" value="ECO:0007669"/>
    <property type="project" value="UniProtKB-SubCell"/>
</dbReference>
<dbReference type="GO" id="GO:0017004">
    <property type="term" value="P:cytochrome complex assembly"/>
    <property type="evidence" value="ECO:0007669"/>
    <property type="project" value="UniProtKB-KW"/>
</dbReference>
<dbReference type="InterPro" id="IPR025380">
    <property type="entry name" value="DUF4369"/>
</dbReference>
<dbReference type="PROSITE" id="PS00194">
    <property type="entry name" value="THIOREDOXIN_1"/>
    <property type="match status" value="1"/>
</dbReference>
<dbReference type="EMBL" id="VORO01000001">
    <property type="protein sequence ID" value="TXD91320.1"/>
    <property type="molecule type" value="Genomic_DNA"/>
</dbReference>
<dbReference type="InterPro" id="IPR000866">
    <property type="entry name" value="AhpC/TSA"/>
</dbReference>
<dbReference type="AlphaFoldDB" id="A0A5C6ZRV9"/>
<dbReference type="Proteomes" id="UP000321578">
    <property type="component" value="Unassembled WGS sequence"/>
</dbReference>
<dbReference type="GO" id="GO:0016491">
    <property type="term" value="F:oxidoreductase activity"/>
    <property type="evidence" value="ECO:0007669"/>
    <property type="project" value="InterPro"/>
</dbReference>
<keyword evidence="2" id="KW-0201">Cytochrome c-type biogenesis</keyword>
<evidence type="ECO:0000313" key="7">
    <source>
        <dbReference type="EMBL" id="TXD91320.1"/>
    </source>
</evidence>
<dbReference type="RefSeq" id="WP_147084781.1">
    <property type="nucleotide sequence ID" value="NZ_VORM01000003.1"/>
</dbReference>
<gene>
    <name evidence="7" type="ORF">ESY86_01680</name>
</gene>
<protein>
    <submittedName>
        <fullName evidence="7">AhpC/TSA family protein</fullName>
    </submittedName>
</protein>
<dbReference type="PROSITE" id="PS51257">
    <property type="entry name" value="PROKAR_LIPOPROTEIN"/>
    <property type="match status" value="1"/>
</dbReference>
<feature type="domain" description="Thioredoxin" evidence="6">
    <location>
        <begin position="222"/>
        <end position="360"/>
    </location>
</feature>
<organism evidence="7 8">
    <name type="scientific">Subsaximicrobium wynnwilliamsii</name>
    <dbReference type="NCBI Taxonomy" id="291179"/>
    <lineage>
        <taxon>Bacteria</taxon>
        <taxon>Pseudomonadati</taxon>
        <taxon>Bacteroidota</taxon>
        <taxon>Flavobacteriia</taxon>
        <taxon>Flavobacteriales</taxon>
        <taxon>Flavobacteriaceae</taxon>
        <taxon>Subsaximicrobium</taxon>
    </lineage>
</organism>
<name>A0A5C6ZRV9_9FLAO</name>
<dbReference type="InterPro" id="IPR017937">
    <property type="entry name" value="Thioredoxin_CS"/>
</dbReference>
<keyword evidence="8" id="KW-1185">Reference proteome</keyword>
<sequence>MKKIIWSFLTALIVVSCDENREIVAYEINGTLKNIPDSSVVYISENNKYMDSTRVLNEKFQFSGNLEKPTYVRLIIKNSSDYKSFWLENNIIHFEAEKGEFKEAKITGSQTQQQRDILFGRLKVVQMEMENIEDSFVDSMTEREIDSLKNQYEFLESKEISINQEYVKEFPNSLVSSYVLSVYATSWGKEKTRALYEQFSTENKESNYGQQIAKYIELHKRLEIGEQFADFDMDDQNSGVKKLSDLKGNIILLEFWASWCAPCRLENPNLVKTYDTYKSKGFEIFAVSLDIDKNSWLEAIEKDKLNWTQVSDLKGQDNKAALIYGISAIPDNFLISENGVIIGRNLRGEELNRKLSELLE</sequence>
<dbReference type="Pfam" id="PF14289">
    <property type="entry name" value="DUF4369"/>
    <property type="match status" value="1"/>
</dbReference>
<evidence type="ECO:0000256" key="3">
    <source>
        <dbReference type="ARBA" id="ARBA00023157"/>
    </source>
</evidence>